<protein>
    <submittedName>
        <fullName evidence="3">Low molecular weight phosphatase family protein</fullName>
    </submittedName>
</protein>
<dbReference type="PANTHER" id="PTHR43428">
    <property type="entry name" value="ARSENATE REDUCTASE"/>
    <property type="match status" value="1"/>
</dbReference>
<keyword evidence="1" id="KW-0059">Arsenical resistance</keyword>
<dbReference type="SUPFAM" id="SSF52788">
    <property type="entry name" value="Phosphotyrosine protein phosphatases I"/>
    <property type="match status" value="1"/>
</dbReference>
<keyword evidence="4" id="KW-1185">Reference proteome</keyword>
<dbReference type="EMBL" id="BAAANB010000014">
    <property type="protein sequence ID" value="GAA2028548.1"/>
    <property type="molecule type" value="Genomic_DNA"/>
</dbReference>
<dbReference type="SMART" id="SM00226">
    <property type="entry name" value="LMWPc"/>
    <property type="match status" value="1"/>
</dbReference>
<dbReference type="PANTHER" id="PTHR43428:SF1">
    <property type="entry name" value="ARSENATE REDUCTASE"/>
    <property type="match status" value="1"/>
</dbReference>
<evidence type="ECO:0000313" key="4">
    <source>
        <dbReference type="Proteomes" id="UP001501285"/>
    </source>
</evidence>
<dbReference type="Gene3D" id="3.40.50.2300">
    <property type="match status" value="1"/>
</dbReference>
<dbReference type="Proteomes" id="UP001501285">
    <property type="component" value="Unassembled WGS sequence"/>
</dbReference>
<dbReference type="Pfam" id="PF01451">
    <property type="entry name" value="LMWPc"/>
    <property type="match status" value="1"/>
</dbReference>
<reference evidence="3 4" key="1">
    <citation type="journal article" date="2019" name="Int. J. Syst. Evol. Microbiol.">
        <title>The Global Catalogue of Microorganisms (GCM) 10K type strain sequencing project: providing services to taxonomists for standard genome sequencing and annotation.</title>
        <authorList>
            <consortium name="The Broad Institute Genomics Platform"/>
            <consortium name="The Broad Institute Genome Sequencing Center for Infectious Disease"/>
            <person name="Wu L."/>
            <person name="Ma J."/>
        </authorList>
    </citation>
    <scope>NUCLEOTIDE SEQUENCE [LARGE SCALE GENOMIC DNA]</scope>
    <source>
        <strain evidence="3 4">JCM 14283</strain>
    </source>
</reference>
<evidence type="ECO:0000313" key="3">
    <source>
        <dbReference type="EMBL" id="GAA2028548.1"/>
    </source>
</evidence>
<name>A0ABN2U3I7_9MICO</name>
<proteinExistence type="predicted"/>
<evidence type="ECO:0000259" key="2">
    <source>
        <dbReference type="SMART" id="SM00226"/>
    </source>
</evidence>
<accession>A0ABN2U3I7</accession>
<sequence length="150" mass="15891">MAEQTDTAVDTSAGSPSVLFVCVKNSGKSQMAAALMRSLAGDQVEVYSAGTKPGDSVNALSAQAVAEIAASMEGEAPKAIDPDLLRRVDRVVVLGSDAVVHPVEGMRGTIENWETDEPSTRGVDGIDRMHLIRDDILARCERLLSAMRGH</sequence>
<comment type="caution">
    <text evidence="3">The sequence shown here is derived from an EMBL/GenBank/DDBJ whole genome shotgun (WGS) entry which is preliminary data.</text>
</comment>
<dbReference type="InterPro" id="IPR023485">
    <property type="entry name" value="Ptyr_pPase"/>
</dbReference>
<organism evidence="3 4">
    <name type="scientific">Terrabacter terrae</name>
    <dbReference type="NCBI Taxonomy" id="318434"/>
    <lineage>
        <taxon>Bacteria</taxon>
        <taxon>Bacillati</taxon>
        <taxon>Actinomycetota</taxon>
        <taxon>Actinomycetes</taxon>
        <taxon>Micrococcales</taxon>
        <taxon>Intrasporangiaceae</taxon>
        <taxon>Terrabacter</taxon>
    </lineage>
</organism>
<evidence type="ECO:0000256" key="1">
    <source>
        <dbReference type="ARBA" id="ARBA00022849"/>
    </source>
</evidence>
<dbReference type="InterPro" id="IPR036196">
    <property type="entry name" value="Ptyr_pPase_sf"/>
</dbReference>
<gene>
    <name evidence="3" type="ORF">GCM10009740_17690</name>
</gene>
<feature type="domain" description="Phosphotyrosine protein phosphatase I" evidence="2">
    <location>
        <begin position="16"/>
        <end position="146"/>
    </location>
</feature>
<dbReference type="RefSeq" id="WP_343990223.1">
    <property type="nucleotide sequence ID" value="NZ_BAAANB010000014.1"/>
</dbReference>